<feature type="transmembrane region" description="Helical" evidence="1">
    <location>
        <begin position="87"/>
        <end position="105"/>
    </location>
</feature>
<keyword evidence="1" id="KW-0472">Membrane</keyword>
<dbReference type="AlphaFoldDB" id="A0A6C0KDZ9"/>
<keyword evidence="1" id="KW-0812">Transmembrane</keyword>
<proteinExistence type="predicted"/>
<accession>A0A6C0KDZ9</accession>
<name>A0A6C0KDZ9_9ZZZZ</name>
<evidence type="ECO:0000256" key="1">
    <source>
        <dbReference type="SAM" id="Phobius"/>
    </source>
</evidence>
<sequence length="107" mass="11844">MGEMEREGHVITLFSLITSGLVGIAGLVEWLDHRGAPAASLSREEELEGVMATVFSFLMFVSQAVAFRRTYAMNKKFYHRKVDAKQFALILSSYAVLFVGIAVVLNS</sequence>
<reference evidence="2" key="1">
    <citation type="journal article" date="2020" name="Nature">
        <title>Giant virus diversity and host interactions through global metagenomics.</title>
        <authorList>
            <person name="Schulz F."/>
            <person name="Roux S."/>
            <person name="Paez-Espino D."/>
            <person name="Jungbluth S."/>
            <person name="Walsh D.A."/>
            <person name="Denef V.J."/>
            <person name="McMahon K.D."/>
            <person name="Konstantinidis K.T."/>
            <person name="Eloe-Fadrosh E.A."/>
            <person name="Kyrpides N.C."/>
            <person name="Woyke T."/>
        </authorList>
    </citation>
    <scope>NUCLEOTIDE SEQUENCE</scope>
    <source>
        <strain evidence="2">GVMAG-S-1103017-68</strain>
    </source>
</reference>
<feature type="transmembrane region" description="Helical" evidence="1">
    <location>
        <begin position="12"/>
        <end position="30"/>
    </location>
</feature>
<feature type="transmembrane region" description="Helical" evidence="1">
    <location>
        <begin position="50"/>
        <end position="67"/>
    </location>
</feature>
<evidence type="ECO:0000313" key="2">
    <source>
        <dbReference type="EMBL" id="QHU15356.1"/>
    </source>
</evidence>
<dbReference type="EMBL" id="MN740855">
    <property type="protein sequence ID" value="QHU15356.1"/>
    <property type="molecule type" value="Genomic_DNA"/>
</dbReference>
<keyword evidence="1" id="KW-1133">Transmembrane helix</keyword>
<organism evidence="2">
    <name type="scientific">viral metagenome</name>
    <dbReference type="NCBI Taxonomy" id="1070528"/>
    <lineage>
        <taxon>unclassified sequences</taxon>
        <taxon>metagenomes</taxon>
        <taxon>organismal metagenomes</taxon>
    </lineage>
</organism>
<protein>
    <submittedName>
        <fullName evidence="2">Uncharacterized protein</fullName>
    </submittedName>
</protein>